<feature type="region of interest" description="Disordered" evidence="1">
    <location>
        <begin position="89"/>
        <end position="129"/>
    </location>
</feature>
<evidence type="ECO:0000256" key="1">
    <source>
        <dbReference type="SAM" id="MobiDB-lite"/>
    </source>
</evidence>
<evidence type="ECO:0000313" key="4">
    <source>
        <dbReference type="Proteomes" id="UP000283946"/>
    </source>
</evidence>
<protein>
    <submittedName>
        <fullName evidence="3">DUF3040 domain-containing protein</fullName>
    </submittedName>
</protein>
<feature type="transmembrane region" description="Helical" evidence="2">
    <location>
        <begin position="40"/>
        <end position="59"/>
    </location>
</feature>
<evidence type="ECO:0000313" key="3">
    <source>
        <dbReference type="EMBL" id="AZZ54848.1"/>
    </source>
</evidence>
<dbReference type="AlphaFoldDB" id="A0AAD2JG18"/>
<keyword evidence="2" id="KW-1133">Transmembrane helix</keyword>
<dbReference type="KEGG" id="ria:C7V51_02335"/>
<dbReference type="InterPro" id="IPR021401">
    <property type="entry name" value="DUF3040"/>
</dbReference>
<gene>
    <name evidence="3" type="ORF">C7V51_02335</name>
</gene>
<keyword evidence="2" id="KW-0472">Membrane</keyword>
<feature type="transmembrane region" description="Helical" evidence="2">
    <location>
        <begin position="65"/>
        <end position="82"/>
    </location>
</feature>
<feature type="compositionally biased region" description="Basic and acidic residues" evidence="1">
    <location>
        <begin position="116"/>
        <end position="129"/>
    </location>
</feature>
<sequence length="129" mass="13755">MPLSEHEQRLLDEMERNLYQNDADFVAAVGKGRGGTNYRALVLGILLGILGLAVLVAGVVIRQPLVGILGFAIMLGGVIVCLRPATGGSVETGLPDVGRPSKPRSSNRQGSGFMDRLNDRWDNRGDGRG</sequence>
<dbReference type="Proteomes" id="UP000283946">
    <property type="component" value="Chromosome"/>
</dbReference>
<name>A0AAD2JG18_9MICO</name>
<evidence type="ECO:0000256" key="2">
    <source>
        <dbReference type="SAM" id="Phobius"/>
    </source>
</evidence>
<proteinExistence type="predicted"/>
<dbReference type="EMBL" id="CP028130">
    <property type="protein sequence ID" value="AZZ54848.1"/>
    <property type="molecule type" value="Genomic_DNA"/>
</dbReference>
<reference evidence="3 4" key="1">
    <citation type="submission" date="2018-03" db="EMBL/GenBank/DDBJ databases">
        <title>Bacteriophage NCPPB3778 and a type I-E CRISPR drive the evolution of the US Biological Select Agent, Rathayibacter toxicus.</title>
        <authorList>
            <person name="Davis E.W.II."/>
            <person name="Tabima J.F."/>
            <person name="Weisberg A.J."/>
            <person name="Dantas Lopes L."/>
            <person name="Wiseman M.S."/>
            <person name="Wiseman M.S."/>
            <person name="Pupko T."/>
            <person name="Belcher M.S."/>
            <person name="Sechler A.J."/>
            <person name="Tancos M.A."/>
            <person name="Schroeder B.K."/>
            <person name="Murray T.D."/>
            <person name="Luster D.G."/>
            <person name="Schneider W.L."/>
            <person name="Rogers E."/>
            <person name="Andreote F.D."/>
            <person name="Grunwald N.J."/>
            <person name="Putnam M.L."/>
            <person name="Chang J.H."/>
        </authorList>
    </citation>
    <scope>NUCLEOTIDE SEQUENCE [LARGE SCALE GENOMIC DNA]</scope>
    <source>
        <strain evidence="3 4">NCCPB 2253</strain>
    </source>
</reference>
<organism evidence="3 4">
    <name type="scientific">Rathayibacter iranicus</name>
    <dbReference type="NCBI Taxonomy" id="59737"/>
    <lineage>
        <taxon>Bacteria</taxon>
        <taxon>Bacillati</taxon>
        <taxon>Actinomycetota</taxon>
        <taxon>Actinomycetes</taxon>
        <taxon>Micrococcales</taxon>
        <taxon>Microbacteriaceae</taxon>
        <taxon>Rathayibacter</taxon>
    </lineage>
</organism>
<dbReference type="RefSeq" id="WP_104264085.1">
    <property type="nucleotide sequence ID" value="NZ_CP028130.1"/>
</dbReference>
<dbReference type="Pfam" id="PF11239">
    <property type="entry name" value="DUF3040"/>
    <property type="match status" value="1"/>
</dbReference>
<accession>A0AAD2JG18</accession>
<keyword evidence="2" id="KW-0812">Transmembrane</keyword>